<feature type="domain" description="DUF4097" evidence="1">
    <location>
        <begin position="54"/>
        <end position="216"/>
    </location>
</feature>
<dbReference type="Pfam" id="PF13349">
    <property type="entry name" value="DUF4097"/>
    <property type="match status" value="1"/>
</dbReference>
<dbReference type="InterPro" id="IPR025164">
    <property type="entry name" value="Toastrack_DUF4097"/>
</dbReference>
<sequence length="314" mass="33689">MKALKITAAVILGLAIVIAAISSITWINRETREYDEHKTFDGEKVGSVQVLTSSADLNLLPSNDDQVHIDFTGQVIKGGIGGGDYELFTDLGGDVLKVELKQVYSVQFGFYDERNLRLDVRLPEKLYKELTATASSGDLQISGVNGEAIRVQTSSGEIQAKDVQGQKMQFVSSSGDQELQNLSGELVLESASGEIGLRTWSGTKAEARSSSGDLRLLDLTGAVRAHTSSGGVRLAMNTLQEELDLLTSSGDVELELPASAFYKLDFNTSSGSSAVDFPLNVQSRDDHQLVAEIGDGGPMVRVETSSGDLSIIKR</sequence>
<keyword evidence="3" id="KW-1185">Reference proteome</keyword>
<dbReference type="AlphaFoldDB" id="A0A1Y0IJM2"/>
<proteinExistence type="predicted"/>
<dbReference type="PANTHER" id="PTHR34094:SF1">
    <property type="entry name" value="PROTEIN FAM185A"/>
    <property type="match status" value="1"/>
</dbReference>
<dbReference type="Proteomes" id="UP000195437">
    <property type="component" value="Chromosome"/>
</dbReference>
<reference evidence="3" key="1">
    <citation type="submission" date="2017-05" db="EMBL/GenBank/DDBJ databases">
        <authorList>
            <person name="Sung H."/>
        </authorList>
    </citation>
    <scope>NUCLEOTIDE SEQUENCE [LARGE SCALE GENOMIC DNA]</scope>
    <source>
        <strain evidence="3">AR23208</strain>
    </source>
</reference>
<dbReference type="EMBL" id="CP021434">
    <property type="protein sequence ID" value="ARU60026.1"/>
    <property type="molecule type" value="Genomic_DNA"/>
</dbReference>
<dbReference type="RefSeq" id="WP_087455414.1">
    <property type="nucleotide sequence ID" value="NZ_CP021434.1"/>
</dbReference>
<evidence type="ECO:0000313" key="3">
    <source>
        <dbReference type="Proteomes" id="UP000195437"/>
    </source>
</evidence>
<accession>A0A1Y0IJM2</accession>
<evidence type="ECO:0000313" key="2">
    <source>
        <dbReference type="EMBL" id="ARU60026.1"/>
    </source>
</evidence>
<name>A0A1Y0IJM2_9BACL</name>
<gene>
    <name evidence="2" type="ORF">CBW65_02310</name>
</gene>
<evidence type="ECO:0000259" key="1">
    <source>
        <dbReference type="Pfam" id="PF13349"/>
    </source>
</evidence>
<dbReference type="Gene3D" id="2.160.20.120">
    <property type="match status" value="1"/>
</dbReference>
<protein>
    <recommendedName>
        <fullName evidence="1">DUF4097 domain-containing protein</fullName>
    </recommendedName>
</protein>
<organism evidence="2 3">
    <name type="scientific">Tumebacillus avium</name>
    <dbReference type="NCBI Taxonomy" id="1903704"/>
    <lineage>
        <taxon>Bacteria</taxon>
        <taxon>Bacillati</taxon>
        <taxon>Bacillota</taxon>
        <taxon>Bacilli</taxon>
        <taxon>Bacillales</taxon>
        <taxon>Alicyclobacillaceae</taxon>
        <taxon>Tumebacillus</taxon>
    </lineage>
</organism>
<dbReference type="KEGG" id="tum:CBW65_02310"/>
<dbReference type="OrthoDB" id="2380881at2"/>
<dbReference type="PANTHER" id="PTHR34094">
    <property type="match status" value="1"/>
</dbReference>